<reference evidence="1 2" key="1">
    <citation type="submission" date="2013-12" db="EMBL/GenBank/DDBJ databases">
        <title>Draft genome of the parsitic nematode Ancylostoma duodenale.</title>
        <authorList>
            <person name="Mitreva M."/>
        </authorList>
    </citation>
    <scope>NUCLEOTIDE SEQUENCE [LARGE SCALE GENOMIC DNA]</scope>
    <source>
        <strain evidence="1 2">Zhejiang</strain>
    </source>
</reference>
<sequence length="49" mass="5535">MAPPPPHPKPRMRARALRRRAMPFRRVLAANTNPIHKVGNTMECSPFGT</sequence>
<organism evidence="1 2">
    <name type="scientific">Ancylostoma duodenale</name>
    <dbReference type="NCBI Taxonomy" id="51022"/>
    <lineage>
        <taxon>Eukaryota</taxon>
        <taxon>Metazoa</taxon>
        <taxon>Ecdysozoa</taxon>
        <taxon>Nematoda</taxon>
        <taxon>Chromadorea</taxon>
        <taxon>Rhabditida</taxon>
        <taxon>Rhabditina</taxon>
        <taxon>Rhabditomorpha</taxon>
        <taxon>Strongyloidea</taxon>
        <taxon>Ancylostomatidae</taxon>
        <taxon>Ancylostomatinae</taxon>
        <taxon>Ancylostoma</taxon>
    </lineage>
</organism>
<dbReference type="AlphaFoldDB" id="A0A0C2G997"/>
<name>A0A0C2G997_9BILA</name>
<evidence type="ECO:0000313" key="1">
    <source>
        <dbReference type="EMBL" id="KIH55419.1"/>
    </source>
</evidence>
<dbReference type="EMBL" id="KN737378">
    <property type="protein sequence ID" value="KIH55419.1"/>
    <property type="molecule type" value="Genomic_DNA"/>
</dbReference>
<protein>
    <submittedName>
        <fullName evidence="1">Uncharacterized protein</fullName>
    </submittedName>
</protein>
<dbReference type="Proteomes" id="UP000054047">
    <property type="component" value="Unassembled WGS sequence"/>
</dbReference>
<accession>A0A0C2G997</accession>
<evidence type="ECO:0000313" key="2">
    <source>
        <dbReference type="Proteomes" id="UP000054047"/>
    </source>
</evidence>
<keyword evidence="2" id="KW-1185">Reference proteome</keyword>
<proteinExistence type="predicted"/>
<gene>
    <name evidence="1" type="ORF">ANCDUO_14423</name>
</gene>